<protein>
    <submittedName>
        <fullName evidence="1">Uncharacterized protein</fullName>
    </submittedName>
</protein>
<proteinExistence type="predicted"/>
<name>A0A1Y6B6T9_9BACT</name>
<dbReference type="STRING" id="1513793.SAMN06296036_102196"/>
<accession>A0A1Y6B6T9</accession>
<dbReference type="OrthoDB" id="1551449at2"/>
<dbReference type="RefSeq" id="WP_132315374.1">
    <property type="nucleotide sequence ID" value="NZ_FWZT01000002.1"/>
</dbReference>
<evidence type="ECO:0000313" key="2">
    <source>
        <dbReference type="Proteomes" id="UP000192907"/>
    </source>
</evidence>
<keyword evidence="2" id="KW-1185">Reference proteome</keyword>
<gene>
    <name evidence="1" type="ORF">SAMN06296036_102196</name>
</gene>
<reference evidence="2" key="1">
    <citation type="submission" date="2017-04" db="EMBL/GenBank/DDBJ databases">
        <authorList>
            <person name="Varghese N."/>
            <person name="Submissions S."/>
        </authorList>
    </citation>
    <scope>NUCLEOTIDE SEQUENCE [LARGE SCALE GENOMIC DNA]</scope>
    <source>
        <strain evidence="2">RKEM611</strain>
    </source>
</reference>
<dbReference type="AlphaFoldDB" id="A0A1Y6B6T9"/>
<evidence type="ECO:0000313" key="1">
    <source>
        <dbReference type="EMBL" id="SME95284.1"/>
    </source>
</evidence>
<sequence length="409" mass="47519">MEKVIKKIDLVSKAVRKYLQDGNSPQIIKNGIFQRAMLKCKTTQNELHLVVSKSGFDIVKLSEKNRIQSLSRPLEEVKTGELASSLSNGLTEVIDDQIRALGDMPFILVGKPYFRQTPKAKLNGIKKFSEIAFEEGVEKITIKGKRILTNTLTPNTETIMKLIENHIKEKPDNLKKNVVKAVKDLQRSSRREINLDQIDRKGSILGQLNSWMEQEIQTYSSFLKDTTISPEDYNRLLKISYNFTSDSIYFLKLIYAICDLKPIVYWLTVDKHLDLEKNFKAMNIPSYKTSFVDLEDYRKRIGSARDKQFHTLFNFDSSFRVELKSLKNFEMVFCEEFNTKGNKMEFQDKQIAENFLDLTRTREDMLEDDFLRKNLQTIKSLHSIFLETQKALEILHPYTREPTSNKQAA</sequence>
<dbReference type="EMBL" id="FWZT01000002">
    <property type="protein sequence ID" value="SME95284.1"/>
    <property type="molecule type" value="Genomic_DNA"/>
</dbReference>
<dbReference type="Proteomes" id="UP000192907">
    <property type="component" value="Unassembled WGS sequence"/>
</dbReference>
<organism evidence="1 2">
    <name type="scientific">Pseudobacteriovorax antillogorgiicola</name>
    <dbReference type="NCBI Taxonomy" id="1513793"/>
    <lineage>
        <taxon>Bacteria</taxon>
        <taxon>Pseudomonadati</taxon>
        <taxon>Bdellovibrionota</taxon>
        <taxon>Oligoflexia</taxon>
        <taxon>Oligoflexales</taxon>
        <taxon>Pseudobacteriovoracaceae</taxon>
        <taxon>Pseudobacteriovorax</taxon>
    </lineage>
</organism>